<dbReference type="InterPro" id="IPR036013">
    <property type="entry name" value="Band_7/SPFH_dom_sf"/>
</dbReference>
<evidence type="ECO:0000256" key="5">
    <source>
        <dbReference type="SAM" id="Phobius"/>
    </source>
</evidence>
<evidence type="ECO:0000313" key="7">
    <source>
        <dbReference type="EMBL" id="AIZ45562.1"/>
    </source>
</evidence>
<dbReference type="AlphaFoldDB" id="A0A0A7KH85"/>
<evidence type="ECO:0000256" key="3">
    <source>
        <dbReference type="ARBA" id="ARBA00023136"/>
    </source>
</evidence>
<feature type="coiled-coil region" evidence="4">
    <location>
        <begin position="158"/>
        <end position="185"/>
    </location>
</feature>
<keyword evidence="3 5" id="KW-0472">Membrane</keyword>
<dbReference type="GO" id="GO:0005886">
    <property type="term" value="C:plasma membrane"/>
    <property type="evidence" value="ECO:0007669"/>
    <property type="project" value="TreeGrafter"/>
</dbReference>
<dbReference type="PANTHER" id="PTHR13806">
    <property type="entry name" value="FLOTILLIN-RELATED"/>
    <property type="match status" value="1"/>
</dbReference>
<dbReference type="InterPro" id="IPR027705">
    <property type="entry name" value="Flotillin_fam"/>
</dbReference>
<evidence type="ECO:0000256" key="2">
    <source>
        <dbReference type="ARBA" id="ARBA00007161"/>
    </source>
</evidence>
<name>A0A0A7KH85_9DEIO</name>
<keyword evidence="5" id="KW-1133">Transmembrane helix</keyword>
<dbReference type="Gene3D" id="3.30.479.30">
    <property type="entry name" value="Band 7 domain"/>
    <property type="match status" value="1"/>
</dbReference>
<dbReference type="SMART" id="SM00244">
    <property type="entry name" value="PHB"/>
    <property type="match status" value="1"/>
</dbReference>
<dbReference type="GO" id="GO:0072659">
    <property type="term" value="P:protein localization to plasma membrane"/>
    <property type="evidence" value="ECO:0007669"/>
    <property type="project" value="TreeGrafter"/>
</dbReference>
<sequence length="530" mass="57761">MNDFIPFVIVAGIIVVGIVLVIMLIQNLLIVVPPNKVLVISGRSRQTAEGDTVGYRVIRGGRAFRIPVLEKVSWMDLTTIPLDLSVENAYSRGGIPLKIHAVANVKINGSDPQLGNAIERFLDVPRASLTNIVRDTLEGNLRGVIATLTPEEINQDRLRFAESLIEEAEHDMNNLGIKLDTLKIQNVSDIAGYLESIGRRQTAEVLKEARVAEAERNAEATQSEAQAVQRAQVTQAIAQQAILEEQNKLEVRKTELSAIQLSRQNEATVESELAKVRATQNFEQEQAALEAALRQKRAEAQRQARVIEAQQNAEAAEAEAQAKQRAVIAQTAAQQAILERENELRVRRAELEAVAASRENEAKVGAERARVVAEQQLEQERVILNAKRLEADVVAPARARREAELLEAQAAAAPIIEEGRAKAEAVKLMVEAFRNAGPEGERAYVLNMLPAIIEQISGSVKGMQIDKVTVIDSGDGRAVKSAMQTMPGNIIGLVEQVENATGVNLLSLLHNRFAPAEPPARGDTVSAAND</sequence>
<evidence type="ECO:0000259" key="6">
    <source>
        <dbReference type="SMART" id="SM00244"/>
    </source>
</evidence>
<keyword evidence="5" id="KW-0812">Transmembrane</keyword>
<evidence type="ECO:0000313" key="8">
    <source>
        <dbReference type="Proteomes" id="UP000030634"/>
    </source>
</evidence>
<dbReference type="Proteomes" id="UP000030634">
    <property type="component" value="Chromosome"/>
</dbReference>
<organism evidence="7 8">
    <name type="scientific">Deinococcus radiopugnans</name>
    <dbReference type="NCBI Taxonomy" id="57497"/>
    <lineage>
        <taxon>Bacteria</taxon>
        <taxon>Thermotogati</taxon>
        <taxon>Deinococcota</taxon>
        <taxon>Deinococci</taxon>
        <taxon>Deinococcales</taxon>
        <taxon>Deinococcaceae</taxon>
        <taxon>Deinococcus</taxon>
    </lineage>
</organism>
<dbReference type="GO" id="GO:0002020">
    <property type="term" value="F:protease binding"/>
    <property type="evidence" value="ECO:0007669"/>
    <property type="project" value="TreeGrafter"/>
</dbReference>
<dbReference type="Pfam" id="PF01145">
    <property type="entry name" value="Band_7"/>
    <property type="match status" value="1"/>
</dbReference>
<comment type="subcellular location">
    <subcellularLocation>
        <location evidence="1">Membrane</location>
    </subcellularLocation>
</comment>
<evidence type="ECO:0000256" key="1">
    <source>
        <dbReference type="ARBA" id="ARBA00004370"/>
    </source>
</evidence>
<feature type="transmembrane region" description="Helical" evidence="5">
    <location>
        <begin position="7"/>
        <end position="29"/>
    </location>
</feature>
<reference evidence="8" key="1">
    <citation type="submission" date="2014-11" db="EMBL/GenBank/DDBJ databases">
        <title>Hymenobacter sp. DG25B genome submission.</title>
        <authorList>
            <person name="Jung H.-Y."/>
            <person name="Kim M.K."/>
            <person name="Srinivasan S."/>
            <person name="Lim S."/>
        </authorList>
    </citation>
    <scope>NUCLEOTIDE SEQUENCE [LARGE SCALE GENOMIC DNA]</scope>
    <source>
        <strain evidence="8">DY59</strain>
    </source>
</reference>
<gene>
    <name evidence="7" type="ORF">QR90_11450</name>
</gene>
<feature type="domain" description="Band 7" evidence="6">
    <location>
        <begin position="27"/>
        <end position="201"/>
    </location>
</feature>
<proteinExistence type="inferred from homology"/>
<protein>
    <submittedName>
        <fullName evidence="7">Flotillin family protein</fullName>
    </submittedName>
</protein>
<dbReference type="KEGG" id="dsw:QR90_11450"/>
<dbReference type="InterPro" id="IPR001107">
    <property type="entry name" value="Band_7"/>
</dbReference>
<dbReference type="STRING" id="1182571.QR90_11450"/>
<dbReference type="CDD" id="cd03399">
    <property type="entry name" value="SPFH_flotillin"/>
    <property type="match status" value="1"/>
</dbReference>
<dbReference type="HOGENOM" id="CLU_039480_0_0_0"/>
<dbReference type="RefSeq" id="WP_039684664.1">
    <property type="nucleotide sequence ID" value="NZ_CP010028.1"/>
</dbReference>
<keyword evidence="4" id="KW-0175">Coiled coil</keyword>
<dbReference type="SUPFAM" id="SSF117892">
    <property type="entry name" value="Band 7/SPFH domain"/>
    <property type="match status" value="1"/>
</dbReference>
<dbReference type="EMBL" id="CP010028">
    <property type="protein sequence ID" value="AIZ45562.1"/>
    <property type="molecule type" value="Genomic_DNA"/>
</dbReference>
<feature type="coiled-coil region" evidence="4">
    <location>
        <begin position="275"/>
        <end position="326"/>
    </location>
</feature>
<comment type="similarity">
    <text evidence="2">Belongs to the band 7/mec-2 family. Flotillin subfamily.</text>
</comment>
<dbReference type="PANTHER" id="PTHR13806:SF46">
    <property type="entry name" value="FLOTILLIN-1-RELATED"/>
    <property type="match status" value="1"/>
</dbReference>
<accession>A0A0A7KH85</accession>
<evidence type="ECO:0000256" key="4">
    <source>
        <dbReference type="SAM" id="Coils"/>
    </source>
</evidence>